<protein>
    <submittedName>
        <fullName evidence="1">Uncharacterized protein</fullName>
    </submittedName>
</protein>
<dbReference type="Proteomes" id="UP000237347">
    <property type="component" value="Unassembled WGS sequence"/>
</dbReference>
<dbReference type="EMBL" id="PKMF04000358">
    <property type="protein sequence ID" value="KAK7836242.1"/>
    <property type="molecule type" value="Genomic_DNA"/>
</dbReference>
<proteinExistence type="predicted"/>
<name>A0AAW0KAS6_QUESU</name>
<reference evidence="1 2" key="1">
    <citation type="journal article" date="2018" name="Sci. Data">
        <title>The draft genome sequence of cork oak.</title>
        <authorList>
            <person name="Ramos A.M."/>
            <person name="Usie A."/>
            <person name="Barbosa P."/>
            <person name="Barros P.M."/>
            <person name="Capote T."/>
            <person name="Chaves I."/>
            <person name="Simoes F."/>
            <person name="Abreu I."/>
            <person name="Carrasquinho I."/>
            <person name="Faro C."/>
            <person name="Guimaraes J.B."/>
            <person name="Mendonca D."/>
            <person name="Nobrega F."/>
            <person name="Rodrigues L."/>
            <person name="Saibo N.J.M."/>
            <person name="Varela M.C."/>
            <person name="Egas C."/>
            <person name="Matos J."/>
            <person name="Miguel C.M."/>
            <person name="Oliveira M.M."/>
            <person name="Ricardo C.P."/>
            <person name="Goncalves S."/>
        </authorList>
    </citation>
    <scope>NUCLEOTIDE SEQUENCE [LARGE SCALE GENOMIC DNA]</scope>
    <source>
        <strain evidence="2">cv. HL8</strain>
    </source>
</reference>
<evidence type="ECO:0000313" key="2">
    <source>
        <dbReference type="Proteomes" id="UP000237347"/>
    </source>
</evidence>
<organism evidence="1 2">
    <name type="scientific">Quercus suber</name>
    <name type="common">Cork oak</name>
    <dbReference type="NCBI Taxonomy" id="58331"/>
    <lineage>
        <taxon>Eukaryota</taxon>
        <taxon>Viridiplantae</taxon>
        <taxon>Streptophyta</taxon>
        <taxon>Embryophyta</taxon>
        <taxon>Tracheophyta</taxon>
        <taxon>Spermatophyta</taxon>
        <taxon>Magnoliopsida</taxon>
        <taxon>eudicotyledons</taxon>
        <taxon>Gunneridae</taxon>
        <taxon>Pentapetalae</taxon>
        <taxon>rosids</taxon>
        <taxon>fabids</taxon>
        <taxon>Fagales</taxon>
        <taxon>Fagaceae</taxon>
        <taxon>Quercus</taxon>
    </lineage>
</organism>
<gene>
    <name evidence="1" type="ORF">CFP56_022848</name>
</gene>
<dbReference type="AlphaFoldDB" id="A0AAW0KAS6"/>
<keyword evidence="2" id="KW-1185">Reference proteome</keyword>
<sequence length="88" mass="9586">MDGEINVRRDTCPHQCLKVVEFIGLLALALYLINKATSLEKIIVDTQRLSLGEILHDSSDIKKKLAAATACAKKLETSLAPGVELLIL</sequence>
<accession>A0AAW0KAS6</accession>
<evidence type="ECO:0000313" key="1">
    <source>
        <dbReference type="EMBL" id="KAK7836242.1"/>
    </source>
</evidence>
<comment type="caution">
    <text evidence="1">The sequence shown here is derived from an EMBL/GenBank/DDBJ whole genome shotgun (WGS) entry which is preliminary data.</text>
</comment>